<proteinExistence type="predicted"/>
<dbReference type="PANTHER" id="PTHR37449">
    <property type="match status" value="1"/>
</dbReference>
<evidence type="ECO:0000313" key="2">
    <source>
        <dbReference type="Proteomes" id="UP000008988"/>
    </source>
</evidence>
<evidence type="ECO:0000313" key="1">
    <source>
        <dbReference type="EMBL" id="EDZ70782.1"/>
    </source>
</evidence>
<dbReference type="EMBL" id="ABSV01001543">
    <property type="protein sequence ID" value="EDZ70782.1"/>
    <property type="molecule type" value="Genomic_DNA"/>
</dbReference>
<reference evidence="1 2" key="1">
    <citation type="journal article" date="2008" name="FEMS Yeast Res.">
        <title>Comparative genome analysis of a Saccharomyces cerevisiae wine strain.</title>
        <authorList>
            <person name="Borneman A.R."/>
            <person name="Forgan A.H."/>
            <person name="Pretorius I.S."/>
            <person name="Chambers P.J."/>
        </authorList>
    </citation>
    <scope>NUCLEOTIDE SEQUENCE [LARGE SCALE GENOMIC DNA]</scope>
    <source>
        <strain evidence="1 2">AWRI1631</strain>
    </source>
</reference>
<comment type="caution">
    <text evidence="1">The sequence shown here is derived from an EMBL/GenBank/DDBJ whole genome shotgun (WGS) entry which is preliminary data.</text>
</comment>
<dbReference type="PANTHER" id="PTHR37449:SF1">
    <property type="entry name" value="OS02G0159950 PROTEIN"/>
    <property type="match status" value="1"/>
</dbReference>
<protein>
    <submittedName>
        <fullName evidence="1">Uncharacterized protein</fullName>
    </submittedName>
</protein>
<organism evidence="1 2">
    <name type="scientific">Saccharomyces cerevisiae (strain AWRI1631)</name>
    <name type="common">Baker's yeast</name>
    <dbReference type="NCBI Taxonomy" id="545124"/>
    <lineage>
        <taxon>Eukaryota</taxon>
        <taxon>Fungi</taxon>
        <taxon>Dikarya</taxon>
        <taxon>Ascomycota</taxon>
        <taxon>Saccharomycotina</taxon>
        <taxon>Saccharomycetes</taxon>
        <taxon>Saccharomycetales</taxon>
        <taxon>Saccharomycetaceae</taxon>
        <taxon>Saccharomyces</taxon>
    </lineage>
</organism>
<name>B5VMR3_YEAS6</name>
<dbReference type="AlphaFoldDB" id="B5VMR3"/>
<sequence length="123" mass="12870">MIITGFPFVFSIVNSSIEVNNWATILLSISLWAPPSRFGVMASISSKKTRHGAKLLASSNKSLIFFSLSPDIPLTTEGAEIDINGTCNSPANALAIDVLPQPGGPCNRTPLGGSTPVDKNISG</sequence>
<accession>B5VMR3</accession>
<gene>
    <name evidence="1" type="ORF">AWRI1631_120220</name>
</gene>
<dbReference type="Proteomes" id="UP000008988">
    <property type="component" value="Unassembled WGS sequence"/>
</dbReference>